<dbReference type="OrthoDB" id="9793824at2"/>
<dbReference type="InterPro" id="IPR051791">
    <property type="entry name" value="Pra-immunoreactive"/>
</dbReference>
<organism evidence="8 9">
    <name type="scientific">Plasticicumulans acidivorans</name>
    <dbReference type="NCBI Taxonomy" id="886464"/>
    <lineage>
        <taxon>Bacteria</taxon>
        <taxon>Pseudomonadati</taxon>
        <taxon>Pseudomonadota</taxon>
        <taxon>Gammaproteobacteria</taxon>
        <taxon>Candidatus Competibacteraceae</taxon>
        <taxon>Plasticicumulans</taxon>
    </lineage>
</organism>
<keyword evidence="2" id="KW-1003">Cell membrane</keyword>
<dbReference type="Proteomes" id="UP000246569">
    <property type="component" value="Unassembled WGS sequence"/>
</dbReference>
<evidence type="ECO:0000256" key="3">
    <source>
        <dbReference type="ARBA" id="ARBA00022692"/>
    </source>
</evidence>
<proteinExistence type="predicted"/>
<dbReference type="GO" id="GO:0005886">
    <property type="term" value="C:plasma membrane"/>
    <property type="evidence" value="ECO:0007669"/>
    <property type="project" value="UniProtKB-SubCell"/>
</dbReference>
<keyword evidence="3 6" id="KW-0812">Transmembrane</keyword>
<dbReference type="RefSeq" id="WP_110020102.1">
    <property type="nucleotide sequence ID" value="NZ_QGTJ01000013.1"/>
</dbReference>
<evidence type="ECO:0000256" key="4">
    <source>
        <dbReference type="ARBA" id="ARBA00022989"/>
    </source>
</evidence>
<comment type="subcellular location">
    <subcellularLocation>
        <location evidence="1">Cell membrane</location>
        <topology evidence="1">Multi-pass membrane protein</topology>
    </subcellularLocation>
</comment>
<protein>
    <submittedName>
        <fullName evidence="8">Putative RDD family membrane protein YckC</fullName>
    </submittedName>
</protein>
<feature type="transmembrane region" description="Helical" evidence="6">
    <location>
        <begin position="29"/>
        <end position="51"/>
    </location>
</feature>
<evidence type="ECO:0000256" key="1">
    <source>
        <dbReference type="ARBA" id="ARBA00004651"/>
    </source>
</evidence>
<evidence type="ECO:0000259" key="7">
    <source>
        <dbReference type="Pfam" id="PF06271"/>
    </source>
</evidence>
<feature type="domain" description="RDD" evidence="7">
    <location>
        <begin position="16"/>
        <end position="163"/>
    </location>
</feature>
<reference evidence="8 9" key="1">
    <citation type="submission" date="2018-05" db="EMBL/GenBank/DDBJ databases">
        <title>Genomic Encyclopedia of Type Strains, Phase IV (KMG-IV): sequencing the most valuable type-strain genomes for metagenomic binning, comparative biology and taxonomic classification.</title>
        <authorList>
            <person name="Goeker M."/>
        </authorList>
    </citation>
    <scope>NUCLEOTIDE SEQUENCE [LARGE SCALE GENOMIC DNA]</scope>
    <source>
        <strain evidence="8 9">DSM 23606</strain>
    </source>
</reference>
<keyword evidence="4 6" id="KW-1133">Transmembrane helix</keyword>
<evidence type="ECO:0000313" key="9">
    <source>
        <dbReference type="Proteomes" id="UP000246569"/>
    </source>
</evidence>
<keyword evidence="5 6" id="KW-0472">Membrane</keyword>
<dbReference type="InterPro" id="IPR010432">
    <property type="entry name" value="RDD"/>
</dbReference>
<keyword evidence="9" id="KW-1185">Reference proteome</keyword>
<feature type="transmembrane region" description="Helical" evidence="6">
    <location>
        <begin position="109"/>
        <end position="130"/>
    </location>
</feature>
<gene>
    <name evidence="8" type="ORF">C7443_11356</name>
</gene>
<evidence type="ECO:0000256" key="2">
    <source>
        <dbReference type="ARBA" id="ARBA00022475"/>
    </source>
</evidence>
<evidence type="ECO:0000256" key="6">
    <source>
        <dbReference type="SAM" id="Phobius"/>
    </source>
</evidence>
<dbReference type="PANTHER" id="PTHR36115">
    <property type="entry name" value="PROLINE-RICH ANTIGEN HOMOLOG-RELATED"/>
    <property type="match status" value="1"/>
</dbReference>
<comment type="caution">
    <text evidence="8">The sequence shown here is derived from an EMBL/GenBank/DDBJ whole genome shotgun (WGS) entry which is preliminary data.</text>
</comment>
<dbReference type="EMBL" id="QGTJ01000013">
    <property type="protein sequence ID" value="PWV58875.1"/>
    <property type="molecule type" value="Genomic_DNA"/>
</dbReference>
<evidence type="ECO:0000313" key="8">
    <source>
        <dbReference type="EMBL" id="PWV58875.1"/>
    </source>
</evidence>
<sequence>MTALPPTDRQAPTVPAPALRRLAAIVYDFLLLAGVLLIAELVPFSIALGVYGADAFADGRNPLVGNPLNESWLLLASFAFFAGFWVHGGQTLGLRTWKLRVQLPGGMPIGWWHALLRFLWGGLWLVPVVYLHKVLGAGVGLSIAVGFACLSAAVVSRLHDRLSGTEVVRLLPAAKAK</sequence>
<accession>A0A317MQR8</accession>
<dbReference type="PANTHER" id="PTHR36115:SF10">
    <property type="entry name" value="RDD DOMAIN-CONTAINING PROTEIN"/>
    <property type="match status" value="1"/>
</dbReference>
<feature type="transmembrane region" description="Helical" evidence="6">
    <location>
        <begin position="136"/>
        <end position="155"/>
    </location>
</feature>
<name>A0A317MQR8_9GAMM</name>
<dbReference type="Pfam" id="PF06271">
    <property type="entry name" value="RDD"/>
    <property type="match status" value="1"/>
</dbReference>
<dbReference type="AlphaFoldDB" id="A0A317MQR8"/>
<evidence type="ECO:0000256" key="5">
    <source>
        <dbReference type="ARBA" id="ARBA00023136"/>
    </source>
</evidence>
<feature type="transmembrane region" description="Helical" evidence="6">
    <location>
        <begin position="71"/>
        <end position="88"/>
    </location>
</feature>